<evidence type="ECO:0000256" key="6">
    <source>
        <dbReference type="ARBA" id="ARBA00022816"/>
    </source>
</evidence>
<dbReference type="Proteomes" id="UP001306508">
    <property type="component" value="Unassembled WGS sequence"/>
</dbReference>
<evidence type="ECO:0000313" key="10">
    <source>
        <dbReference type="EMBL" id="KAK5778838.1"/>
    </source>
</evidence>
<keyword evidence="7" id="KW-0694">RNA-binding</keyword>
<keyword evidence="11" id="KW-1185">Reference proteome</keyword>
<dbReference type="InterPro" id="IPR024261">
    <property type="entry name" value="RNA-bd_She2"/>
</dbReference>
<evidence type="ECO:0000259" key="9">
    <source>
        <dbReference type="Pfam" id="PF11435"/>
    </source>
</evidence>
<accession>A0AAN7WFN8</accession>
<evidence type="ECO:0000256" key="8">
    <source>
        <dbReference type="ARBA" id="ARBA00023242"/>
    </source>
</evidence>
<name>A0AAN7WFN8_9SACH</name>
<organism evidence="10 11">
    <name type="scientific">Arxiozyma heterogenica</name>
    <dbReference type="NCBI Taxonomy" id="278026"/>
    <lineage>
        <taxon>Eukaryota</taxon>
        <taxon>Fungi</taxon>
        <taxon>Dikarya</taxon>
        <taxon>Ascomycota</taxon>
        <taxon>Saccharomycotina</taxon>
        <taxon>Saccharomycetes</taxon>
        <taxon>Saccharomycetales</taxon>
        <taxon>Saccharomycetaceae</taxon>
        <taxon>Arxiozyma</taxon>
    </lineage>
</organism>
<dbReference type="InterPro" id="IPR036827">
    <property type="entry name" value="She2_dom_sf"/>
</dbReference>
<dbReference type="GO" id="GO:0005634">
    <property type="term" value="C:nucleus"/>
    <property type="evidence" value="ECO:0007669"/>
    <property type="project" value="UniProtKB-SubCell"/>
</dbReference>
<dbReference type="Gene3D" id="1.20.200.20">
    <property type="entry name" value="She2 domain"/>
    <property type="match status" value="1"/>
</dbReference>
<evidence type="ECO:0000313" key="11">
    <source>
        <dbReference type="Proteomes" id="UP001306508"/>
    </source>
</evidence>
<dbReference type="GO" id="GO:0003723">
    <property type="term" value="F:RNA binding"/>
    <property type="evidence" value="ECO:0007669"/>
    <property type="project" value="UniProtKB-KW"/>
</dbReference>
<evidence type="ECO:0000256" key="4">
    <source>
        <dbReference type="ARBA" id="ARBA00022448"/>
    </source>
</evidence>
<comment type="caution">
    <text evidence="10">The sequence shown here is derived from an EMBL/GenBank/DDBJ whole genome shotgun (WGS) entry which is preliminary data.</text>
</comment>
<dbReference type="EMBL" id="JAWIZZ010000051">
    <property type="protein sequence ID" value="KAK5778838.1"/>
    <property type="molecule type" value="Genomic_DNA"/>
</dbReference>
<comment type="similarity">
    <text evidence="3">Belongs to the SHE2 family.</text>
</comment>
<comment type="subcellular location">
    <subcellularLocation>
        <location evidence="2">Cytoplasm</location>
    </subcellularLocation>
    <subcellularLocation>
        <location evidence="1">Nucleus</location>
    </subcellularLocation>
</comment>
<evidence type="ECO:0000256" key="2">
    <source>
        <dbReference type="ARBA" id="ARBA00004496"/>
    </source>
</evidence>
<keyword evidence="4" id="KW-0813">Transport</keyword>
<keyword evidence="5" id="KW-0963">Cytoplasm</keyword>
<sequence length="250" mass="29397">MMDSFDEEEYGTGELVVTDDLQFAFESIIEAFSKYLSLYIHVLNRFINHLRRVGSLKYERTNLIKFVKKLRHFNDTLQMIQNNIYEDAHVSDPLEKSVVYMASNFVKLLEVIDLLNFIFTSSLQKEIISKTLNFDLTLCEECISSIEDTYKVFVKYTQWMVESIGVENPSIQLEVVSTALKYAAEDQENENYDGETDNIFVQEIMEVEDSIEYLKLTHDWDTILRSHIKRLETEFDDAANKWQEKFGKKK</sequence>
<gene>
    <name evidence="10" type="ORF">RI543_003763</name>
</gene>
<dbReference type="Pfam" id="PF11435">
    <property type="entry name" value="She2p"/>
    <property type="match status" value="1"/>
</dbReference>
<evidence type="ECO:0000256" key="7">
    <source>
        <dbReference type="ARBA" id="ARBA00022884"/>
    </source>
</evidence>
<dbReference type="SUPFAM" id="SSF116942">
    <property type="entry name" value="RNA-binding protein She2p"/>
    <property type="match status" value="1"/>
</dbReference>
<proteinExistence type="inferred from homology"/>
<dbReference type="GO" id="GO:0005737">
    <property type="term" value="C:cytoplasm"/>
    <property type="evidence" value="ECO:0007669"/>
    <property type="project" value="UniProtKB-SubCell"/>
</dbReference>
<dbReference type="AlphaFoldDB" id="A0AAN7WFN8"/>
<evidence type="ECO:0000256" key="5">
    <source>
        <dbReference type="ARBA" id="ARBA00022490"/>
    </source>
</evidence>
<protein>
    <recommendedName>
        <fullName evidence="9">RNA binding protein She2 domain-containing protein</fullName>
    </recommendedName>
</protein>
<feature type="domain" description="RNA binding protein She2" evidence="9">
    <location>
        <begin position="26"/>
        <end position="227"/>
    </location>
</feature>
<reference evidence="11" key="1">
    <citation type="submission" date="2023-07" db="EMBL/GenBank/DDBJ databases">
        <title>A draft genome of Kazachstania heterogenica Y-27499.</title>
        <authorList>
            <person name="Donic C."/>
            <person name="Kralova J.S."/>
            <person name="Fidel L."/>
            <person name="Ben-Dor S."/>
            <person name="Jung S."/>
        </authorList>
    </citation>
    <scope>NUCLEOTIDE SEQUENCE [LARGE SCALE GENOMIC DNA]</scope>
    <source>
        <strain evidence="11">Y27499</strain>
    </source>
</reference>
<evidence type="ECO:0000256" key="3">
    <source>
        <dbReference type="ARBA" id="ARBA00005611"/>
    </source>
</evidence>
<keyword evidence="8" id="KW-0539">Nucleus</keyword>
<keyword evidence="6" id="KW-0509">mRNA transport</keyword>
<dbReference type="GO" id="GO:0051028">
    <property type="term" value="P:mRNA transport"/>
    <property type="evidence" value="ECO:0007669"/>
    <property type="project" value="UniProtKB-KW"/>
</dbReference>
<evidence type="ECO:0000256" key="1">
    <source>
        <dbReference type="ARBA" id="ARBA00004123"/>
    </source>
</evidence>